<accession>A0A1Z5R5K6</accession>
<dbReference type="Proteomes" id="UP000000768">
    <property type="component" value="Chromosome 8"/>
</dbReference>
<dbReference type="InParanoid" id="A0A1Z5R5K6"/>
<keyword evidence="2" id="KW-1185">Reference proteome</keyword>
<evidence type="ECO:0000313" key="2">
    <source>
        <dbReference type="Proteomes" id="UP000000768"/>
    </source>
</evidence>
<dbReference type="EMBL" id="CM000767">
    <property type="protein sequence ID" value="OQU78656.1"/>
    <property type="molecule type" value="Genomic_DNA"/>
</dbReference>
<dbReference type="AlphaFoldDB" id="A0A1Z5R5K6"/>
<sequence length="75" mass="9041">MMQQAKIQHQNPFFMETFINATWKIWKQRNNYIFDRGRPSFGSWKSSFYEEATLQAHRFSDDKLAVFLSYIPSLD</sequence>
<evidence type="ECO:0000313" key="1">
    <source>
        <dbReference type="EMBL" id="OQU78656.1"/>
    </source>
</evidence>
<dbReference type="Gramene" id="OQU78656">
    <property type="protein sequence ID" value="OQU78656"/>
    <property type="gene ID" value="SORBI_3008G020350"/>
</dbReference>
<name>A0A1Z5R5K6_SORBI</name>
<dbReference type="FunCoup" id="A0A1Z5R5K6">
    <property type="interactions" value="212"/>
</dbReference>
<gene>
    <name evidence="1" type="ORF">SORBI_3008G020350</name>
</gene>
<protein>
    <submittedName>
        <fullName evidence="1">Uncharacterized protein</fullName>
    </submittedName>
</protein>
<reference evidence="2" key="2">
    <citation type="journal article" date="2018" name="Plant J.">
        <title>The Sorghum bicolor reference genome: improved assembly, gene annotations, a transcriptome atlas, and signatures of genome organization.</title>
        <authorList>
            <person name="McCormick R.F."/>
            <person name="Truong S.K."/>
            <person name="Sreedasyam A."/>
            <person name="Jenkins J."/>
            <person name="Shu S."/>
            <person name="Sims D."/>
            <person name="Kennedy M."/>
            <person name="Amirebrahimi M."/>
            <person name="Weers B.D."/>
            <person name="McKinley B."/>
            <person name="Mattison A."/>
            <person name="Morishige D.T."/>
            <person name="Grimwood J."/>
            <person name="Schmutz J."/>
            <person name="Mullet J.E."/>
        </authorList>
    </citation>
    <scope>NUCLEOTIDE SEQUENCE [LARGE SCALE GENOMIC DNA]</scope>
    <source>
        <strain evidence="2">cv. BTx623</strain>
    </source>
</reference>
<proteinExistence type="predicted"/>
<organism evidence="1 2">
    <name type="scientific">Sorghum bicolor</name>
    <name type="common">Sorghum</name>
    <name type="synonym">Sorghum vulgare</name>
    <dbReference type="NCBI Taxonomy" id="4558"/>
    <lineage>
        <taxon>Eukaryota</taxon>
        <taxon>Viridiplantae</taxon>
        <taxon>Streptophyta</taxon>
        <taxon>Embryophyta</taxon>
        <taxon>Tracheophyta</taxon>
        <taxon>Spermatophyta</taxon>
        <taxon>Magnoliopsida</taxon>
        <taxon>Liliopsida</taxon>
        <taxon>Poales</taxon>
        <taxon>Poaceae</taxon>
        <taxon>PACMAD clade</taxon>
        <taxon>Panicoideae</taxon>
        <taxon>Andropogonodae</taxon>
        <taxon>Andropogoneae</taxon>
        <taxon>Sorghinae</taxon>
        <taxon>Sorghum</taxon>
    </lineage>
</organism>
<reference evidence="1 2" key="1">
    <citation type="journal article" date="2009" name="Nature">
        <title>The Sorghum bicolor genome and the diversification of grasses.</title>
        <authorList>
            <person name="Paterson A.H."/>
            <person name="Bowers J.E."/>
            <person name="Bruggmann R."/>
            <person name="Dubchak I."/>
            <person name="Grimwood J."/>
            <person name="Gundlach H."/>
            <person name="Haberer G."/>
            <person name="Hellsten U."/>
            <person name="Mitros T."/>
            <person name="Poliakov A."/>
            <person name="Schmutz J."/>
            <person name="Spannagl M."/>
            <person name="Tang H."/>
            <person name="Wang X."/>
            <person name="Wicker T."/>
            <person name="Bharti A.K."/>
            <person name="Chapman J."/>
            <person name="Feltus F.A."/>
            <person name="Gowik U."/>
            <person name="Grigoriev I.V."/>
            <person name="Lyons E."/>
            <person name="Maher C.A."/>
            <person name="Martis M."/>
            <person name="Narechania A."/>
            <person name="Otillar R.P."/>
            <person name="Penning B.W."/>
            <person name="Salamov A.A."/>
            <person name="Wang Y."/>
            <person name="Zhang L."/>
            <person name="Carpita N.C."/>
            <person name="Freeling M."/>
            <person name="Gingle A.R."/>
            <person name="Hash C.T."/>
            <person name="Keller B."/>
            <person name="Klein P."/>
            <person name="Kresovich S."/>
            <person name="McCann M.C."/>
            <person name="Ming R."/>
            <person name="Peterson D.G."/>
            <person name="Mehboob-ur-Rahman"/>
            <person name="Ware D."/>
            <person name="Westhoff P."/>
            <person name="Mayer K.F."/>
            <person name="Messing J."/>
            <person name="Rokhsar D.S."/>
        </authorList>
    </citation>
    <scope>NUCLEOTIDE SEQUENCE [LARGE SCALE GENOMIC DNA]</scope>
    <source>
        <strain evidence="2">cv. BTx623</strain>
    </source>
</reference>